<keyword evidence="2" id="KW-0560">Oxidoreductase</keyword>
<comment type="similarity">
    <text evidence="1">Belongs to the short-chain dehydrogenases/reductases (SDR) family.</text>
</comment>
<dbReference type="PRINTS" id="PR00081">
    <property type="entry name" value="GDHRDH"/>
</dbReference>
<dbReference type="Proteomes" id="UP000003113">
    <property type="component" value="Unassembled WGS sequence"/>
</dbReference>
<dbReference type="AlphaFoldDB" id="H0FFN6"/>
<evidence type="ECO:0000313" key="4">
    <source>
        <dbReference type="Proteomes" id="UP000003113"/>
    </source>
</evidence>
<sequence length="258" mass="26788">MQKNLVSLQDQKVIVTGAGQGIGRALATAIADLGGRVVAVDLNAEALAALRESLGSERCVTVVGNVADPALASQAIDAGVEAFGGVNALVNNAGVTRTAMIEKMSAADWQQVIDVHLTGAFFFLQALGRHLLASARSGGDAAGSIVNISSDAGRRGTIGQINYGAAKAGVLGLTMCAAREWARYGIRVNTVGFGVVETPMTETIRGEKFRDNYLAQIPLGRWGEADEVVRPVCFLLSDAASYVTGQHLSVNGGYTIGL</sequence>
<accession>H0FFN6</accession>
<dbReference type="InterPro" id="IPR002347">
    <property type="entry name" value="SDR_fam"/>
</dbReference>
<dbReference type="EMBL" id="AGUF01000096">
    <property type="protein sequence ID" value="EHK62916.1"/>
    <property type="molecule type" value="Genomic_DNA"/>
</dbReference>
<dbReference type="PATRIC" id="fig|477184.5.peg.5497"/>
<dbReference type="GO" id="GO:0016616">
    <property type="term" value="F:oxidoreductase activity, acting on the CH-OH group of donors, NAD or NADP as acceptor"/>
    <property type="evidence" value="ECO:0007669"/>
    <property type="project" value="TreeGrafter"/>
</dbReference>
<proteinExistence type="inferred from homology"/>
<dbReference type="InterPro" id="IPR020904">
    <property type="entry name" value="Sc_DH/Rdtase_CS"/>
</dbReference>
<dbReference type="PANTHER" id="PTHR42760:SF133">
    <property type="entry name" value="3-OXOACYL-[ACYL-CARRIER-PROTEIN] REDUCTASE"/>
    <property type="match status" value="1"/>
</dbReference>
<dbReference type="FunFam" id="3.40.50.720:FF:000173">
    <property type="entry name" value="3-oxoacyl-[acyl-carrier protein] reductase"/>
    <property type="match status" value="1"/>
</dbReference>
<gene>
    <name evidence="3" type="ORF">KYC_28028</name>
</gene>
<protein>
    <submittedName>
        <fullName evidence="3">3-oxoacyl-ACP reductase</fullName>
    </submittedName>
</protein>
<evidence type="ECO:0000256" key="2">
    <source>
        <dbReference type="ARBA" id="ARBA00023002"/>
    </source>
</evidence>
<dbReference type="InterPro" id="IPR036291">
    <property type="entry name" value="NAD(P)-bd_dom_sf"/>
</dbReference>
<keyword evidence="4" id="KW-1185">Reference proteome</keyword>
<dbReference type="SUPFAM" id="SSF51735">
    <property type="entry name" value="NAD(P)-binding Rossmann-fold domains"/>
    <property type="match status" value="1"/>
</dbReference>
<evidence type="ECO:0000313" key="3">
    <source>
        <dbReference type="EMBL" id="EHK62916.1"/>
    </source>
</evidence>
<evidence type="ECO:0000256" key="1">
    <source>
        <dbReference type="ARBA" id="ARBA00006484"/>
    </source>
</evidence>
<name>H0FFN6_9BURK</name>
<dbReference type="Pfam" id="PF13561">
    <property type="entry name" value="adh_short_C2"/>
    <property type="match status" value="1"/>
</dbReference>
<dbReference type="OrthoDB" id="8557335at2"/>
<dbReference type="eggNOG" id="COG1028">
    <property type="taxonomic scope" value="Bacteria"/>
</dbReference>
<dbReference type="PROSITE" id="PS00061">
    <property type="entry name" value="ADH_SHORT"/>
    <property type="match status" value="1"/>
</dbReference>
<comment type="caution">
    <text evidence="3">The sequence shown here is derived from an EMBL/GenBank/DDBJ whole genome shotgun (WGS) entry which is preliminary data.</text>
</comment>
<reference evidence="3 4" key="1">
    <citation type="journal article" date="2012" name="J. Bacteriol.">
        <title>Genome sequence of the highly efficient arsenite-oxidizing bacterium Achromobacter arsenitoxydans SY8.</title>
        <authorList>
            <person name="Li X."/>
            <person name="Hu Y."/>
            <person name="Gong J."/>
            <person name="Lin Y."/>
            <person name="Johnstone L."/>
            <person name="Rensing C."/>
            <person name="Wang G."/>
        </authorList>
    </citation>
    <scope>NUCLEOTIDE SEQUENCE [LARGE SCALE GENOMIC DNA]</scope>
    <source>
        <strain evidence="3 4">SY8</strain>
    </source>
</reference>
<organism evidence="3 4">
    <name type="scientific">Achromobacter arsenitoxydans SY8</name>
    <dbReference type="NCBI Taxonomy" id="477184"/>
    <lineage>
        <taxon>Bacteria</taxon>
        <taxon>Pseudomonadati</taxon>
        <taxon>Pseudomonadota</taxon>
        <taxon>Betaproteobacteria</taxon>
        <taxon>Burkholderiales</taxon>
        <taxon>Alcaligenaceae</taxon>
        <taxon>Achromobacter</taxon>
    </lineage>
</organism>
<dbReference type="PRINTS" id="PR00080">
    <property type="entry name" value="SDRFAMILY"/>
</dbReference>
<dbReference type="STRING" id="477184.KYC_28028"/>
<dbReference type="PANTHER" id="PTHR42760">
    <property type="entry name" value="SHORT-CHAIN DEHYDROGENASES/REDUCTASES FAMILY MEMBER"/>
    <property type="match status" value="1"/>
</dbReference>
<dbReference type="Gene3D" id="3.40.50.720">
    <property type="entry name" value="NAD(P)-binding Rossmann-like Domain"/>
    <property type="match status" value="1"/>
</dbReference>
<dbReference type="RefSeq" id="WP_008168794.1">
    <property type="nucleotide sequence ID" value="NZ_AGUF01000096.1"/>
</dbReference>